<dbReference type="GO" id="GO:0070979">
    <property type="term" value="P:protein K11-linked ubiquitination"/>
    <property type="evidence" value="ECO:0007669"/>
    <property type="project" value="TreeGrafter"/>
</dbReference>
<evidence type="ECO:0000259" key="8">
    <source>
        <dbReference type="PROSITE" id="PS51284"/>
    </source>
</evidence>
<evidence type="ECO:0000256" key="5">
    <source>
        <dbReference type="ARBA" id="ARBA00022786"/>
    </source>
</evidence>
<dbReference type="CDD" id="cd08366">
    <property type="entry name" value="APC10"/>
    <property type="match status" value="1"/>
</dbReference>
<dbReference type="FunCoup" id="H2Z5N8">
    <property type="interactions" value="147"/>
</dbReference>
<reference evidence="10" key="1">
    <citation type="submission" date="2003-08" db="EMBL/GenBank/DDBJ databases">
        <authorList>
            <person name="Birren B."/>
            <person name="Nusbaum C."/>
            <person name="Abebe A."/>
            <person name="Abouelleil A."/>
            <person name="Adekoya E."/>
            <person name="Ait-zahra M."/>
            <person name="Allen N."/>
            <person name="Allen T."/>
            <person name="An P."/>
            <person name="Anderson M."/>
            <person name="Anderson S."/>
            <person name="Arachchi H."/>
            <person name="Armbruster J."/>
            <person name="Bachantsang P."/>
            <person name="Baldwin J."/>
            <person name="Barry A."/>
            <person name="Bayul T."/>
            <person name="Blitshsteyn B."/>
            <person name="Bloom T."/>
            <person name="Blye J."/>
            <person name="Boguslavskiy L."/>
            <person name="Borowsky M."/>
            <person name="Boukhgalter B."/>
            <person name="Brunache A."/>
            <person name="Butler J."/>
            <person name="Calixte N."/>
            <person name="Calvo S."/>
            <person name="Camarata J."/>
            <person name="Campo K."/>
            <person name="Chang J."/>
            <person name="Cheshatsang Y."/>
            <person name="Citroen M."/>
            <person name="Collymore A."/>
            <person name="Considine T."/>
            <person name="Cook A."/>
            <person name="Cooke P."/>
            <person name="Corum B."/>
            <person name="Cuomo C."/>
            <person name="David R."/>
            <person name="Dawoe T."/>
            <person name="Degray S."/>
            <person name="Dodge S."/>
            <person name="Dooley K."/>
            <person name="Dorje P."/>
            <person name="Dorjee K."/>
            <person name="Dorris L."/>
            <person name="Duffey N."/>
            <person name="Dupes A."/>
            <person name="Elkins T."/>
            <person name="Engels R."/>
            <person name="Erickson J."/>
            <person name="Farina A."/>
            <person name="Faro S."/>
            <person name="Ferreira P."/>
            <person name="Fischer H."/>
            <person name="Fitzgerald M."/>
            <person name="Foley K."/>
            <person name="Gage D."/>
            <person name="Galagan J."/>
            <person name="Gearin G."/>
            <person name="Gnerre S."/>
            <person name="Gnirke A."/>
            <person name="Goyette A."/>
            <person name="Graham J."/>
            <person name="Grandbois E."/>
            <person name="Gyaltsen K."/>
            <person name="Hafez N."/>
            <person name="Hagopian D."/>
            <person name="Hagos B."/>
            <person name="Hall J."/>
            <person name="Hatcher B."/>
            <person name="Heller A."/>
            <person name="Higgins H."/>
            <person name="Honan T."/>
            <person name="Horn A."/>
            <person name="Houde N."/>
            <person name="Hughes L."/>
            <person name="Hulme W."/>
            <person name="Husby E."/>
            <person name="Iliev I."/>
            <person name="Jaffe D."/>
            <person name="Jones C."/>
            <person name="Kamal M."/>
            <person name="Kamat A."/>
            <person name="Kamvysselis M."/>
            <person name="Karlsson E."/>
            <person name="Kells C."/>
            <person name="Kieu A."/>
            <person name="Kisner P."/>
            <person name="Kodira C."/>
            <person name="Kulbokas E."/>
            <person name="Labutti K."/>
            <person name="Lama D."/>
            <person name="Landers T."/>
            <person name="Leger J."/>
            <person name="Levine S."/>
            <person name="Lewis D."/>
            <person name="Lewis T."/>
            <person name="Lindblad-toh K."/>
            <person name="Liu X."/>
            <person name="Lokyitsang T."/>
            <person name="Lokyitsang Y."/>
            <person name="Lucien O."/>
            <person name="Lui A."/>
            <person name="Ma L.J."/>
            <person name="Mabbitt R."/>
            <person name="Macdonald J."/>
            <person name="Maclean C."/>
            <person name="Major J."/>
            <person name="Manning J."/>
            <person name="Marabella R."/>
            <person name="Maru K."/>
            <person name="Matthews C."/>
            <person name="Mauceli E."/>
            <person name="Mccarthy M."/>
            <person name="Mcdonough S."/>
            <person name="Mcghee T."/>
            <person name="Meldrim J."/>
            <person name="Meneus L."/>
            <person name="Mesirov J."/>
            <person name="Mihalev A."/>
            <person name="Mihova T."/>
            <person name="Mikkelsen T."/>
            <person name="Mlenga V."/>
            <person name="Moru K."/>
            <person name="Mozes J."/>
            <person name="Mulrain L."/>
            <person name="Munson G."/>
            <person name="Naylor J."/>
            <person name="Newes C."/>
            <person name="Nguyen C."/>
            <person name="Nguyen N."/>
            <person name="Nguyen T."/>
            <person name="Nicol R."/>
            <person name="Nielsen C."/>
            <person name="Nizzari M."/>
            <person name="Norbu C."/>
            <person name="Norbu N."/>
            <person name="O'donnell P."/>
            <person name="Okoawo O."/>
            <person name="O'leary S."/>
            <person name="Omotosho B."/>
            <person name="O'neill K."/>
            <person name="Osman S."/>
            <person name="Parker S."/>
            <person name="Perrin D."/>
            <person name="Phunkhang P."/>
            <person name="Piqani B."/>
            <person name="Purcell S."/>
            <person name="Rachupka T."/>
            <person name="Ramasamy U."/>
            <person name="Rameau R."/>
            <person name="Ray V."/>
            <person name="Raymond C."/>
            <person name="Retta R."/>
            <person name="Richardson S."/>
            <person name="Rise C."/>
            <person name="Rodriguez J."/>
            <person name="Rogers J."/>
            <person name="Rogov P."/>
            <person name="Rutman M."/>
            <person name="Schupbach R."/>
            <person name="Seaman C."/>
            <person name="Settipalli S."/>
            <person name="Sharpe T."/>
            <person name="Sheridan J."/>
            <person name="Sherpa N."/>
            <person name="Shi J."/>
            <person name="Smirnov S."/>
            <person name="Smith C."/>
            <person name="Sougnez C."/>
            <person name="Spencer B."/>
            <person name="Stalker J."/>
            <person name="Stange-thomann N."/>
            <person name="Stavropoulos S."/>
            <person name="Stetson K."/>
            <person name="Stone C."/>
            <person name="Stone S."/>
            <person name="Stubbs M."/>
            <person name="Talamas J."/>
            <person name="Tchuinga P."/>
            <person name="Tenzing P."/>
            <person name="Tesfaye S."/>
            <person name="Theodore J."/>
            <person name="Thoulutsang Y."/>
            <person name="Topham K."/>
            <person name="Towey S."/>
            <person name="Tsamla T."/>
            <person name="Tsomo N."/>
            <person name="Vallee D."/>
            <person name="Vassiliev H."/>
            <person name="Venkataraman V."/>
            <person name="Vinson J."/>
            <person name="Vo A."/>
            <person name="Wade C."/>
            <person name="Wang S."/>
            <person name="Wangchuk T."/>
            <person name="Wangdi T."/>
            <person name="Whittaker C."/>
            <person name="Wilkinson J."/>
            <person name="Wu Y."/>
            <person name="Wyman D."/>
            <person name="Yadav S."/>
            <person name="Yang S."/>
            <person name="Yang X."/>
            <person name="Yeager S."/>
            <person name="Yee E."/>
            <person name="Young G."/>
            <person name="Zainoun J."/>
            <person name="Zembeck L."/>
            <person name="Zimmer A."/>
            <person name="Zody M."/>
            <person name="Lander E."/>
        </authorList>
    </citation>
    <scope>NUCLEOTIDE SEQUENCE [LARGE SCALE GENOMIC DNA]</scope>
</reference>
<keyword evidence="6 7" id="KW-0131">Cell cycle</keyword>
<dbReference type="PANTHER" id="PTHR12936">
    <property type="entry name" value="ANAPHASE-PROMOTING COMPLEX 10"/>
    <property type="match status" value="1"/>
</dbReference>
<dbReference type="AlphaFoldDB" id="H2Z5N8"/>
<keyword evidence="4 7" id="KW-0498">Mitosis</keyword>
<evidence type="ECO:0000256" key="3">
    <source>
        <dbReference type="ARBA" id="ARBA00022618"/>
    </source>
</evidence>
<organism evidence="9 10">
    <name type="scientific">Ciona savignyi</name>
    <name type="common">Pacific transparent sea squirt</name>
    <dbReference type="NCBI Taxonomy" id="51511"/>
    <lineage>
        <taxon>Eukaryota</taxon>
        <taxon>Metazoa</taxon>
        <taxon>Chordata</taxon>
        <taxon>Tunicata</taxon>
        <taxon>Ascidiacea</taxon>
        <taxon>Phlebobranchia</taxon>
        <taxon>Cionidae</taxon>
        <taxon>Ciona</taxon>
    </lineage>
</organism>
<keyword evidence="10" id="KW-1185">Reference proteome</keyword>
<evidence type="ECO:0000256" key="1">
    <source>
        <dbReference type="ARBA" id="ARBA00006762"/>
    </source>
</evidence>
<dbReference type="PROSITE" id="PS51284">
    <property type="entry name" value="DOC"/>
    <property type="match status" value="1"/>
</dbReference>
<dbReference type="GO" id="GO:0005680">
    <property type="term" value="C:anaphase-promoting complex"/>
    <property type="evidence" value="ECO:0007669"/>
    <property type="project" value="InterPro"/>
</dbReference>
<dbReference type="GO" id="GO:0051301">
    <property type="term" value="P:cell division"/>
    <property type="evidence" value="ECO:0007669"/>
    <property type="project" value="UniProtKB-KW"/>
</dbReference>
<protein>
    <recommendedName>
        <fullName evidence="2 7">Anaphase-promoting complex subunit 10</fullName>
    </recommendedName>
</protein>
<dbReference type="Pfam" id="PF03256">
    <property type="entry name" value="ANAPC10"/>
    <property type="match status" value="1"/>
</dbReference>
<dbReference type="InterPro" id="IPR016901">
    <property type="entry name" value="APC10/Doc1"/>
</dbReference>
<comment type="similarity">
    <text evidence="1 7">Belongs to the APC10 family.</text>
</comment>
<name>H2Z5N8_CIOSA</name>
<dbReference type="PANTHER" id="PTHR12936:SF0">
    <property type="entry name" value="ANAPHASE-PROMOTING COMPLEX SUBUNIT 10"/>
    <property type="match status" value="1"/>
</dbReference>
<dbReference type="GeneTree" id="ENSGT00390000013722"/>
<dbReference type="SUPFAM" id="SSF49785">
    <property type="entry name" value="Galactose-binding domain-like"/>
    <property type="match status" value="1"/>
</dbReference>
<dbReference type="HOGENOM" id="CLU_039415_3_0_1"/>
<dbReference type="InterPro" id="IPR004939">
    <property type="entry name" value="APC_su10/DOC_dom"/>
</dbReference>
<dbReference type="STRING" id="51511.ENSCSAVP00000012900"/>
<dbReference type="Gene3D" id="2.60.120.260">
    <property type="entry name" value="Galactose-binding domain-like"/>
    <property type="match status" value="1"/>
</dbReference>
<keyword evidence="5 7" id="KW-0833">Ubl conjugation pathway</keyword>
<dbReference type="Proteomes" id="UP000007875">
    <property type="component" value="Unassembled WGS sequence"/>
</dbReference>
<reference evidence="9" key="3">
    <citation type="submission" date="2025-09" db="UniProtKB">
        <authorList>
            <consortium name="Ensembl"/>
        </authorList>
    </citation>
    <scope>IDENTIFICATION</scope>
</reference>
<evidence type="ECO:0000256" key="6">
    <source>
        <dbReference type="ARBA" id="ARBA00023306"/>
    </source>
</evidence>
<dbReference type="SMART" id="SM01337">
    <property type="entry name" value="APC10"/>
    <property type="match status" value="1"/>
</dbReference>
<evidence type="ECO:0000313" key="9">
    <source>
        <dbReference type="Ensembl" id="ENSCSAVP00000012900.1"/>
    </source>
</evidence>
<comment type="function">
    <text evidence="7">Component of the anaphase promoting complex/cyclosome (APC/C), a cell cycle-regulated E3 ubiquitin-protein ligase complex that controls progression through mitosis and the G1 phase of the cell cycle.</text>
</comment>
<evidence type="ECO:0000256" key="4">
    <source>
        <dbReference type="ARBA" id="ARBA00022776"/>
    </source>
</evidence>
<dbReference type="GO" id="GO:0031145">
    <property type="term" value="P:anaphase-promoting complex-dependent catabolic process"/>
    <property type="evidence" value="ECO:0007669"/>
    <property type="project" value="InterPro"/>
</dbReference>
<evidence type="ECO:0000256" key="7">
    <source>
        <dbReference type="PIRNR" id="PIRNR028841"/>
    </source>
</evidence>
<accession>H2Z5N8</accession>
<dbReference type="InParanoid" id="H2Z5N8"/>
<dbReference type="InterPro" id="IPR008979">
    <property type="entry name" value="Galactose-bd-like_sf"/>
</dbReference>
<dbReference type="Ensembl" id="ENSCSAVT00000013049.1">
    <property type="protein sequence ID" value="ENSCSAVP00000012900.1"/>
    <property type="gene ID" value="ENSCSAVG00000007577.1"/>
</dbReference>
<sequence length="169" mass="19187">DLRELLEKESVREIGHQAVWSVSSCKQGYGVNSLRDNSLDTYWQSDGTQPHMVNVQFKQKTTMHSIGVYTDYKSDESYTPSRLSISVGNDFNDLTEVEQVELSEPSGWIWIKLPNQAGDKPIRTFMAQISVLQVGLYVIGRDTHMRQIKVFASTEDATSVDFSSYLAVW</sequence>
<dbReference type="PIRSF" id="PIRSF028841">
    <property type="entry name" value="APC10_sub"/>
    <property type="match status" value="1"/>
</dbReference>
<evidence type="ECO:0000313" key="10">
    <source>
        <dbReference type="Proteomes" id="UP000007875"/>
    </source>
</evidence>
<feature type="domain" description="DOC" evidence="8">
    <location>
        <begin position="1"/>
        <end position="169"/>
    </location>
</feature>
<proteinExistence type="inferred from homology"/>
<dbReference type="OMA" id="DDCMDTY"/>
<dbReference type="eggNOG" id="KOG3437">
    <property type="taxonomic scope" value="Eukaryota"/>
</dbReference>
<evidence type="ECO:0000256" key="2">
    <source>
        <dbReference type="ARBA" id="ARBA00013927"/>
    </source>
</evidence>
<keyword evidence="3 7" id="KW-0132">Cell division</keyword>
<reference evidence="9" key="2">
    <citation type="submission" date="2025-08" db="UniProtKB">
        <authorList>
            <consortium name="Ensembl"/>
        </authorList>
    </citation>
    <scope>IDENTIFICATION</scope>
</reference>